<sequence>MVRGMARPILRGVVFDMDGTLTVPNIDFGLMYKRCGVDRSSDILAEVRNMSPAQAATANEIIEKMEADAAATMELEKGAAPMLLWLRRHGIPTALVTRNSAVTVRELHRKLKVESGLPAFDPAISRDDDVPPKPHPGALERIARQWNMPLGSHILMVGDSPSNDVVFGRNGGVSTALVAGSGRSADEGGVETNGADLCVSNLLQLPPLLWRHFEVPGQLGTGSPLIHYPIPKPGSMACDAAKNGDVAALRNFALEQLDAQDESGNTPLIWAADAGQLDAVKFLLDAGVNVNTKGYIGGTAVSRASRRGHVDVLDALLASPSLACIDEPNEKMQSPLHFAAFKKHRDAVDKLLVHGASTVSLDRKGRTPAEDTSDERIRDAILEARDARR</sequence>
<evidence type="ECO:0000313" key="2">
    <source>
        <dbReference type="EMBL" id="CAE0762033.1"/>
    </source>
</evidence>
<dbReference type="CDD" id="cd01427">
    <property type="entry name" value="HAD_like"/>
    <property type="match status" value="1"/>
</dbReference>
<dbReference type="Pfam" id="PF00702">
    <property type="entry name" value="Hydrolase"/>
    <property type="match status" value="1"/>
</dbReference>
<evidence type="ECO:0000256" key="1">
    <source>
        <dbReference type="PROSITE-ProRule" id="PRU00023"/>
    </source>
</evidence>
<dbReference type="InterPro" id="IPR036770">
    <property type="entry name" value="Ankyrin_rpt-contain_sf"/>
</dbReference>
<dbReference type="PANTHER" id="PTHR43885:SF1">
    <property type="entry name" value="SUPERFAMILY HYDROLASE, PUTATIVE (AFU_ORTHOLOGUE AFUA_4G13290)-RELATED"/>
    <property type="match status" value="1"/>
</dbReference>
<reference evidence="2" key="1">
    <citation type="submission" date="2021-01" db="EMBL/GenBank/DDBJ databases">
        <authorList>
            <person name="Corre E."/>
            <person name="Pelletier E."/>
            <person name="Niang G."/>
            <person name="Scheremetjew M."/>
            <person name="Finn R."/>
            <person name="Kale V."/>
            <person name="Holt S."/>
            <person name="Cochrane G."/>
            <person name="Meng A."/>
            <person name="Brown T."/>
            <person name="Cohen L."/>
        </authorList>
    </citation>
    <scope>NUCLEOTIDE SEQUENCE</scope>
    <source>
        <strain evidence="2">CCMP645</strain>
    </source>
</reference>
<dbReference type="AlphaFoldDB" id="A0A7S4BD50"/>
<name>A0A7S4BD50_CHRCT</name>
<dbReference type="InterPro" id="IPR002110">
    <property type="entry name" value="Ankyrin_rpt"/>
</dbReference>
<dbReference type="Pfam" id="PF12796">
    <property type="entry name" value="Ank_2"/>
    <property type="match status" value="1"/>
</dbReference>
<keyword evidence="1" id="KW-0040">ANK repeat</keyword>
<accession>A0A7S4BD50</accession>
<dbReference type="PROSITE" id="PS50297">
    <property type="entry name" value="ANK_REP_REGION"/>
    <property type="match status" value="2"/>
</dbReference>
<dbReference type="PANTHER" id="PTHR43885">
    <property type="entry name" value="HALOACID DEHALOGENASE-LIKE HYDROLASE"/>
    <property type="match status" value="1"/>
</dbReference>
<dbReference type="Pfam" id="PF00023">
    <property type="entry name" value="Ank"/>
    <property type="match status" value="1"/>
</dbReference>
<dbReference type="Gene3D" id="1.25.40.20">
    <property type="entry name" value="Ankyrin repeat-containing domain"/>
    <property type="match status" value="1"/>
</dbReference>
<dbReference type="InterPro" id="IPR023214">
    <property type="entry name" value="HAD_sf"/>
</dbReference>
<organism evidence="2">
    <name type="scientific">Chrysotila carterae</name>
    <name type="common">Marine alga</name>
    <name type="synonym">Syracosphaera carterae</name>
    <dbReference type="NCBI Taxonomy" id="13221"/>
    <lineage>
        <taxon>Eukaryota</taxon>
        <taxon>Haptista</taxon>
        <taxon>Haptophyta</taxon>
        <taxon>Prymnesiophyceae</taxon>
        <taxon>Isochrysidales</taxon>
        <taxon>Isochrysidaceae</taxon>
        <taxon>Chrysotila</taxon>
    </lineage>
</organism>
<dbReference type="NCBIfam" id="TIGR01549">
    <property type="entry name" value="HAD-SF-IA-v1"/>
    <property type="match status" value="1"/>
</dbReference>
<feature type="repeat" description="ANK" evidence="1">
    <location>
        <begin position="263"/>
        <end position="295"/>
    </location>
</feature>
<dbReference type="SMART" id="SM00248">
    <property type="entry name" value="ANK"/>
    <property type="match status" value="3"/>
</dbReference>
<dbReference type="SFLD" id="SFLDS00003">
    <property type="entry name" value="Haloacid_Dehalogenase"/>
    <property type="match status" value="1"/>
</dbReference>
<dbReference type="Gene3D" id="3.40.50.1000">
    <property type="entry name" value="HAD superfamily/HAD-like"/>
    <property type="match status" value="1"/>
</dbReference>
<dbReference type="InterPro" id="IPR006439">
    <property type="entry name" value="HAD-SF_hydro_IA"/>
</dbReference>
<feature type="repeat" description="ANK" evidence="1">
    <location>
        <begin position="331"/>
        <end position="363"/>
    </location>
</feature>
<dbReference type="InterPro" id="IPR036412">
    <property type="entry name" value="HAD-like_sf"/>
</dbReference>
<proteinExistence type="predicted"/>
<protein>
    <submittedName>
        <fullName evidence="2">Uncharacterized protein</fullName>
    </submittedName>
</protein>
<dbReference type="SUPFAM" id="SSF48403">
    <property type="entry name" value="Ankyrin repeat"/>
    <property type="match status" value="1"/>
</dbReference>
<dbReference type="Gene3D" id="1.10.260.80">
    <property type="match status" value="1"/>
</dbReference>
<dbReference type="SFLD" id="SFLDG01129">
    <property type="entry name" value="C1.5:_HAD__Beta-PGM__Phosphata"/>
    <property type="match status" value="1"/>
</dbReference>
<dbReference type="PROSITE" id="PS50088">
    <property type="entry name" value="ANK_REPEAT"/>
    <property type="match status" value="2"/>
</dbReference>
<gene>
    <name evidence="2" type="ORF">PCAR00345_LOCUS14645</name>
</gene>
<dbReference type="EMBL" id="HBIZ01023176">
    <property type="protein sequence ID" value="CAE0762033.1"/>
    <property type="molecule type" value="Transcribed_RNA"/>
</dbReference>
<dbReference type="SUPFAM" id="SSF56784">
    <property type="entry name" value="HAD-like"/>
    <property type="match status" value="1"/>
</dbReference>